<sequence>MHTFKTLGALFLLATTTLALSPPICPTCNPISGQNNCDPTTSCISTGKNFHCACRAGYKAFAGNDARQFRLPFKNYEFLVFTHEKTECNVLCKDYTQPPPYLVFIMGYIWDVTQQRLISDAVTNQRTHNYIYGLDSFPWQPLGYDHDFSGLF</sequence>
<dbReference type="AlphaFoldDB" id="C4JZX9"/>
<dbReference type="VEuPathDB" id="FungiDB:UREG_07730"/>
<name>C4JZX9_UNCRE</name>
<organism evidence="2 3">
    <name type="scientific">Uncinocarpus reesii (strain UAMH 1704)</name>
    <dbReference type="NCBI Taxonomy" id="336963"/>
    <lineage>
        <taxon>Eukaryota</taxon>
        <taxon>Fungi</taxon>
        <taxon>Dikarya</taxon>
        <taxon>Ascomycota</taxon>
        <taxon>Pezizomycotina</taxon>
        <taxon>Eurotiomycetes</taxon>
        <taxon>Eurotiomycetidae</taxon>
        <taxon>Onygenales</taxon>
        <taxon>Onygenaceae</taxon>
        <taxon>Uncinocarpus</taxon>
    </lineage>
</organism>
<dbReference type="Proteomes" id="UP000002058">
    <property type="component" value="Unassembled WGS sequence"/>
</dbReference>
<dbReference type="EMBL" id="CH476619">
    <property type="protein sequence ID" value="EEP82865.1"/>
    <property type="molecule type" value="Genomic_DNA"/>
</dbReference>
<dbReference type="InParanoid" id="C4JZX9"/>
<evidence type="ECO:0000313" key="2">
    <source>
        <dbReference type="EMBL" id="EEP82865.1"/>
    </source>
</evidence>
<dbReference type="eggNOG" id="ENOG502S5MR">
    <property type="taxonomic scope" value="Eukaryota"/>
</dbReference>
<dbReference type="KEGG" id="ure:UREG_07730"/>
<dbReference type="HOGENOM" id="CLU_1723682_0_0_1"/>
<accession>C4JZX9</accession>
<dbReference type="OrthoDB" id="291007at2759"/>
<protein>
    <recommendedName>
        <fullName evidence="4">EGF-like domain-containing protein</fullName>
    </recommendedName>
</protein>
<gene>
    <name evidence="2" type="ORF">UREG_07730</name>
</gene>
<dbReference type="RefSeq" id="XP_002582957.1">
    <property type="nucleotide sequence ID" value="XM_002582911.1"/>
</dbReference>
<feature type="signal peptide" evidence="1">
    <location>
        <begin position="1"/>
        <end position="19"/>
    </location>
</feature>
<reference evidence="3" key="1">
    <citation type="journal article" date="2009" name="Genome Res.">
        <title>Comparative genomic analyses of the human fungal pathogens Coccidioides and their relatives.</title>
        <authorList>
            <person name="Sharpton T.J."/>
            <person name="Stajich J.E."/>
            <person name="Rounsley S.D."/>
            <person name="Gardner M.J."/>
            <person name="Wortman J.R."/>
            <person name="Jordar V.S."/>
            <person name="Maiti R."/>
            <person name="Kodira C.D."/>
            <person name="Neafsey D.E."/>
            <person name="Zeng Q."/>
            <person name="Hung C.-Y."/>
            <person name="McMahan C."/>
            <person name="Muszewska A."/>
            <person name="Grynberg M."/>
            <person name="Mandel M.A."/>
            <person name="Kellner E.M."/>
            <person name="Barker B.M."/>
            <person name="Galgiani J.N."/>
            <person name="Orbach M.J."/>
            <person name="Kirkland T.N."/>
            <person name="Cole G.T."/>
            <person name="Henn M.R."/>
            <person name="Birren B.W."/>
            <person name="Taylor J.W."/>
        </authorList>
    </citation>
    <scope>NUCLEOTIDE SEQUENCE [LARGE SCALE GENOMIC DNA]</scope>
    <source>
        <strain evidence="3">UAMH 1704</strain>
    </source>
</reference>
<dbReference type="GeneID" id="8439746"/>
<evidence type="ECO:0008006" key="4">
    <source>
        <dbReference type="Google" id="ProtNLM"/>
    </source>
</evidence>
<evidence type="ECO:0000313" key="3">
    <source>
        <dbReference type="Proteomes" id="UP000002058"/>
    </source>
</evidence>
<evidence type="ECO:0000256" key="1">
    <source>
        <dbReference type="SAM" id="SignalP"/>
    </source>
</evidence>
<keyword evidence="3" id="KW-1185">Reference proteome</keyword>
<feature type="chain" id="PRO_5002939793" description="EGF-like domain-containing protein" evidence="1">
    <location>
        <begin position="20"/>
        <end position="152"/>
    </location>
</feature>
<keyword evidence="1" id="KW-0732">Signal</keyword>
<proteinExistence type="predicted"/>